<dbReference type="InterPro" id="IPR010026">
    <property type="entry name" value="Phage_holin_LL-H"/>
</dbReference>
<evidence type="ECO:0000313" key="2">
    <source>
        <dbReference type="EMBL" id="PLA54601.1"/>
    </source>
</evidence>
<accession>A0A2I1YI71</accession>
<dbReference type="Proteomes" id="UP000235073">
    <property type="component" value="Unassembled WGS sequence"/>
</dbReference>
<dbReference type="RefSeq" id="WP_101774148.1">
    <property type="nucleotide sequence ID" value="NZ_PKIB01000001.1"/>
</dbReference>
<dbReference type="Pfam" id="PF09682">
    <property type="entry name" value="Phage_holin_6_1"/>
    <property type="match status" value="1"/>
</dbReference>
<dbReference type="AlphaFoldDB" id="A0A2I1YI71"/>
<organism evidence="2 3">
    <name type="scientific">Streptococcus macedonicus</name>
    <name type="common">Streptococcus gallolyticus macedonicus</name>
    <dbReference type="NCBI Taxonomy" id="59310"/>
    <lineage>
        <taxon>Bacteria</taxon>
        <taxon>Bacillati</taxon>
        <taxon>Bacillota</taxon>
        <taxon>Bacilli</taxon>
        <taxon>Lactobacillales</taxon>
        <taxon>Streptococcaceae</taxon>
        <taxon>Streptococcus</taxon>
    </lineage>
</organism>
<dbReference type="NCBIfam" id="TIGR01673">
    <property type="entry name" value="holin_LLH"/>
    <property type="match status" value="1"/>
</dbReference>
<name>A0A2I1YI71_STRMC</name>
<keyword evidence="1" id="KW-0472">Membrane</keyword>
<reference evidence="2 3" key="1">
    <citation type="submission" date="2017-12" db="EMBL/GenBank/DDBJ databases">
        <title>Phylogenetic diversity of female urinary microbiome.</title>
        <authorList>
            <person name="Thomas-White K."/>
            <person name="Wolfe A.J."/>
        </authorList>
    </citation>
    <scope>NUCLEOTIDE SEQUENCE [LARGE SCALE GENOMIC DNA]</scope>
    <source>
        <strain evidence="2 3">UMB0733</strain>
    </source>
</reference>
<comment type="caution">
    <text evidence="2">The sequence shown here is derived from an EMBL/GenBank/DDBJ whole genome shotgun (WGS) entry which is preliminary data.</text>
</comment>
<sequence length="108" mass="12140">MTDVFKILAALWDSGIITAVAYFGIKLLKAHTKNKNITMFTSWAEQAVNYAEYTYKTGPEKRNAAYNFIVKRLRANNLIGKFSTEQVYGAIEKAVAELQKAGKANEEE</sequence>
<protein>
    <submittedName>
        <fullName evidence="2">Phage holin</fullName>
    </submittedName>
</protein>
<proteinExistence type="predicted"/>
<feature type="transmembrane region" description="Helical" evidence="1">
    <location>
        <begin position="6"/>
        <end position="25"/>
    </location>
</feature>
<dbReference type="EMBL" id="PKIB01000001">
    <property type="protein sequence ID" value="PLA54601.1"/>
    <property type="molecule type" value="Genomic_DNA"/>
</dbReference>
<evidence type="ECO:0000313" key="3">
    <source>
        <dbReference type="Proteomes" id="UP000235073"/>
    </source>
</evidence>
<evidence type="ECO:0000256" key="1">
    <source>
        <dbReference type="SAM" id="Phobius"/>
    </source>
</evidence>
<keyword evidence="1" id="KW-0812">Transmembrane</keyword>
<keyword evidence="1" id="KW-1133">Transmembrane helix</keyword>
<gene>
    <name evidence="2" type="ORF">CYK21_00320</name>
</gene>